<dbReference type="InterPro" id="IPR036691">
    <property type="entry name" value="Endo/exonu/phosph_ase_sf"/>
</dbReference>
<dbReference type="PANTHER" id="PTHR12121:SF36">
    <property type="entry name" value="ENDONUCLEASE_EXONUCLEASE_PHOSPHATASE DOMAIN-CONTAINING PROTEIN"/>
    <property type="match status" value="1"/>
</dbReference>
<dbReference type="SUPFAM" id="SSF56219">
    <property type="entry name" value="DNase I-like"/>
    <property type="match status" value="2"/>
</dbReference>
<dbReference type="InterPro" id="IPR050410">
    <property type="entry name" value="CCR4/nocturin_mRNA_transcr"/>
</dbReference>
<dbReference type="Proteomes" id="UP001165085">
    <property type="component" value="Unassembled WGS sequence"/>
</dbReference>
<comment type="caution">
    <text evidence="3">The sequence shown here is derived from an EMBL/GenBank/DDBJ whole genome shotgun (WGS) entry which is preliminary data.</text>
</comment>
<dbReference type="OrthoDB" id="199689at2759"/>
<protein>
    <recommendedName>
        <fullName evidence="2">Mut7-C RNAse domain-containing protein</fullName>
    </recommendedName>
</protein>
<reference evidence="4" key="1">
    <citation type="journal article" date="2023" name="Commun. Biol.">
        <title>Genome analysis of Parmales, the sister group of diatoms, reveals the evolutionary specialization of diatoms from phago-mixotrophs to photoautotrophs.</title>
        <authorList>
            <person name="Ban H."/>
            <person name="Sato S."/>
            <person name="Yoshikawa S."/>
            <person name="Yamada K."/>
            <person name="Nakamura Y."/>
            <person name="Ichinomiya M."/>
            <person name="Sato N."/>
            <person name="Blanc-Mathieu R."/>
            <person name="Endo H."/>
            <person name="Kuwata A."/>
            <person name="Ogata H."/>
        </authorList>
    </citation>
    <scope>NUCLEOTIDE SEQUENCE [LARGE SCALE GENOMIC DNA]</scope>
    <source>
        <strain evidence="4">NIES 3701</strain>
    </source>
</reference>
<organism evidence="3 4">
    <name type="scientific">Triparma strigata</name>
    <dbReference type="NCBI Taxonomy" id="1606541"/>
    <lineage>
        <taxon>Eukaryota</taxon>
        <taxon>Sar</taxon>
        <taxon>Stramenopiles</taxon>
        <taxon>Ochrophyta</taxon>
        <taxon>Bolidophyceae</taxon>
        <taxon>Parmales</taxon>
        <taxon>Triparmaceae</taxon>
        <taxon>Triparma</taxon>
    </lineage>
</organism>
<evidence type="ECO:0000259" key="2">
    <source>
        <dbReference type="Pfam" id="PF01927"/>
    </source>
</evidence>
<dbReference type="EMBL" id="BRXY01000144">
    <property type="protein sequence ID" value="GMH70921.1"/>
    <property type="molecule type" value="Genomic_DNA"/>
</dbReference>
<accession>A0A9W7AHZ5</accession>
<evidence type="ECO:0000313" key="4">
    <source>
        <dbReference type="Proteomes" id="UP001165085"/>
    </source>
</evidence>
<feature type="region of interest" description="Disordered" evidence="1">
    <location>
        <begin position="552"/>
        <end position="576"/>
    </location>
</feature>
<evidence type="ECO:0000256" key="1">
    <source>
        <dbReference type="SAM" id="MobiDB-lite"/>
    </source>
</evidence>
<dbReference type="Pfam" id="PF01927">
    <property type="entry name" value="Mut7-C"/>
    <property type="match status" value="1"/>
</dbReference>
<feature type="domain" description="Mut7-C RNAse" evidence="2">
    <location>
        <begin position="207"/>
        <end position="359"/>
    </location>
</feature>
<dbReference type="InterPro" id="IPR002782">
    <property type="entry name" value="Mut7-C_RNAse_dom"/>
</dbReference>
<dbReference type="GO" id="GO:0000175">
    <property type="term" value="F:3'-5'-RNA exonuclease activity"/>
    <property type="evidence" value="ECO:0007669"/>
    <property type="project" value="TreeGrafter"/>
</dbReference>
<gene>
    <name evidence="3" type="ORF">TrST_g2372</name>
</gene>
<sequence length="576" mass="64924">MSKNSIPTIYCLQEVDRYSEIYSATFSSMGYTCASGLRGSPSSPSSSLPPSPLRDRCLISWPTSTFTLLKSLPLDLDILSTSPNLKSFRRNNVALIVALKDNRSGKIFLVCCAHVYWNPKFEDVKVCQVKYIVMRCKILAEEFRSDGGGVEVIVGGDFNSLPVENGGVYSFFKDGKADAVRVRGRCYDYFYGEVEEGMEGLKVEGRPRYVLDFTLNRLCRWLRLLGVDAALETEEEEQVRCKRKDLPCPIFERCRKERRALITTSSRLIGRKECPPAAFLIGTSGGSETVEKGLIKLMKDHGVVLRPREFLTVCVKCNGKIEEVVDEGKIKEAYSAKLAPKSARPLFKCDGAECGQFYWWNERESSSAGRAKSMCAGLFQRCVKEGVKYEEDLGLFAGLELKPPPPPAPAVAAPKRRPDPEALARPNVEEWLKSKELINDCGKFISAYEPGRDVKFTNLTRDFRGTLDYIFVQDDGRVKVESVLPLPLTLEETGGFLPSMAWPSDHLPLSAVLSFVELDPDHPNGGHKEDMSCCRPKGIFSMFEMAEMRKEWQEKHKLKEKEEEEKKKKEDEEEEE</sequence>
<proteinExistence type="predicted"/>
<keyword evidence="4" id="KW-1185">Reference proteome</keyword>
<name>A0A9W7AHZ5_9STRA</name>
<dbReference type="AlphaFoldDB" id="A0A9W7AHZ5"/>
<feature type="compositionally biased region" description="Basic and acidic residues" evidence="1">
    <location>
        <begin position="552"/>
        <end position="570"/>
    </location>
</feature>
<dbReference type="Gene3D" id="3.60.10.10">
    <property type="entry name" value="Endonuclease/exonuclease/phosphatase"/>
    <property type="match status" value="2"/>
</dbReference>
<dbReference type="PANTHER" id="PTHR12121">
    <property type="entry name" value="CARBON CATABOLITE REPRESSOR PROTEIN 4"/>
    <property type="match status" value="1"/>
</dbReference>
<evidence type="ECO:0000313" key="3">
    <source>
        <dbReference type="EMBL" id="GMH70921.1"/>
    </source>
</evidence>